<dbReference type="InterPro" id="IPR006439">
    <property type="entry name" value="HAD-SF_hydro_IA"/>
</dbReference>
<dbReference type="InterPro" id="IPR041492">
    <property type="entry name" value="HAD_2"/>
</dbReference>
<reference evidence="1" key="2">
    <citation type="journal article" date="2021" name="PeerJ">
        <title>Extensive microbial diversity within the chicken gut microbiome revealed by metagenomics and culture.</title>
        <authorList>
            <person name="Gilroy R."/>
            <person name="Ravi A."/>
            <person name="Getino M."/>
            <person name="Pursley I."/>
            <person name="Horton D.L."/>
            <person name="Alikhan N.F."/>
            <person name="Baker D."/>
            <person name="Gharbi K."/>
            <person name="Hall N."/>
            <person name="Watson M."/>
            <person name="Adriaenssens E.M."/>
            <person name="Foster-Nyarko E."/>
            <person name="Jarju S."/>
            <person name="Secka A."/>
            <person name="Antonio M."/>
            <person name="Oren A."/>
            <person name="Chaudhuri R.R."/>
            <person name="La Ragione R."/>
            <person name="Hildebrand F."/>
            <person name="Pallen M.J."/>
        </authorList>
    </citation>
    <scope>NUCLEOTIDE SEQUENCE</scope>
    <source>
        <strain evidence="1">CHK195-4489</strain>
    </source>
</reference>
<organism evidence="1 2">
    <name type="scientific">Candidatus Egerieisoma faecipullorum</name>
    <dbReference type="NCBI Taxonomy" id="2840963"/>
    <lineage>
        <taxon>Bacteria</taxon>
        <taxon>Bacillati</taxon>
        <taxon>Bacillota</taxon>
        <taxon>Clostridia</taxon>
        <taxon>Eubacteriales</taxon>
        <taxon>Clostridiaceae</taxon>
        <taxon>Clostridiaceae incertae sedis</taxon>
        <taxon>Candidatus Egerieisoma</taxon>
    </lineage>
</organism>
<dbReference type="NCBIfam" id="TIGR01549">
    <property type="entry name" value="HAD-SF-IA-v1"/>
    <property type="match status" value="1"/>
</dbReference>
<dbReference type="Proteomes" id="UP000824089">
    <property type="component" value="Unassembled WGS sequence"/>
</dbReference>
<dbReference type="GO" id="GO:0005829">
    <property type="term" value="C:cytosol"/>
    <property type="evidence" value="ECO:0007669"/>
    <property type="project" value="TreeGrafter"/>
</dbReference>
<dbReference type="InterPro" id="IPR036412">
    <property type="entry name" value="HAD-like_sf"/>
</dbReference>
<evidence type="ECO:0000313" key="1">
    <source>
        <dbReference type="EMBL" id="HIU29871.1"/>
    </source>
</evidence>
<dbReference type="InterPro" id="IPR050155">
    <property type="entry name" value="HAD-like_hydrolase_sf"/>
</dbReference>
<dbReference type="SUPFAM" id="SSF56784">
    <property type="entry name" value="HAD-like"/>
    <property type="match status" value="1"/>
</dbReference>
<dbReference type="AlphaFoldDB" id="A0A9D1LAE7"/>
<dbReference type="PANTHER" id="PTHR43434:SF25">
    <property type="entry name" value="PHOSPHOGLYCOLATE PHOSPHATASE"/>
    <property type="match status" value="1"/>
</dbReference>
<dbReference type="Pfam" id="PF13419">
    <property type="entry name" value="HAD_2"/>
    <property type="match status" value="1"/>
</dbReference>
<dbReference type="EMBL" id="DVMM01000130">
    <property type="protein sequence ID" value="HIU29871.1"/>
    <property type="molecule type" value="Genomic_DNA"/>
</dbReference>
<gene>
    <name evidence="1" type="ORF">IAD50_06190</name>
</gene>
<dbReference type="PANTHER" id="PTHR43434">
    <property type="entry name" value="PHOSPHOGLYCOLATE PHOSPHATASE"/>
    <property type="match status" value="1"/>
</dbReference>
<dbReference type="Gene3D" id="1.10.150.240">
    <property type="entry name" value="Putative phosphatase, domain 2"/>
    <property type="match status" value="1"/>
</dbReference>
<dbReference type="GO" id="GO:0008967">
    <property type="term" value="F:phosphoglycolate phosphatase activity"/>
    <property type="evidence" value="ECO:0007669"/>
    <property type="project" value="TreeGrafter"/>
</dbReference>
<sequence length="204" mass="23113">MKNFIWDFDGTLFDTYTHTVTLLHRYMAEQGRRYDYGALYAVCREHMGKARAFCGADEAEWAEFFRREAELDTPPLARPYEGTETVLSEILARGGSNFLYTHRDDVSIKYLIKFDLYKYFAGFVTRENGFPQKPAPDAILYLLAQFRLDPAETIMIGDREIDILSGKNAGIHTCLFTDGNPGAAASEAEYTAGNMADLQALFLK</sequence>
<dbReference type="SFLD" id="SFLDG01129">
    <property type="entry name" value="C1.5:_HAD__Beta-PGM__Phosphata"/>
    <property type="match status" value="1"/>
</dbReference>
<dbReference type="NCBIfam" id="TIGR01509">
    <property type="entry name" value="HAD-SF-IA-v3"/>
    <property type="match status" value="1"/>
</dbReference>
<dbReference type="Gene3D" id="3.40.50.1000">
    <property type="entry name" value="HAD superfamily/HAD-like"/>
    <property type="match status" value="1"/>
</dbReference>
<protein>
    <submittedName>
        <fullName evidence="1">HAD-IA family hydrolase</fullName>
    </submittedName>
</protein>
<proteinExistence type="predicted"/>
<dbReference type="InterPro" id="IPR023214">
    <property type="entry name" value="HAD_sf"/>
</dbReference>
<keyword evidence="1" id="KW-0378">Hydrolase</keyword>
<accession>A0A9D1LAE7</accession>
<reference evidence="1" key="1">
    <citation type="submission" date="2020-10" db="EMBL/GenBank/DDBJ databases">
        <authorList>
            <person name="Gilroy R."/>
        </authorList>
    </citation>
    <scope>NUCLEOTIDE SEQUENCE</scope>
    <source>
        <strain evidence="1">CHK195-4489</strain>
    </source>
</reference>
<dbReference type="InterPro" id="IPR023198">
    <property type="entry name" value="PGP-like_dom2"/>
</dbReference>
<dbReference type="GO" id="GO:0006281">
    <property type="term" value="P:DNA repair"/>
    <property type="evidence" value="ECO:0007669"/>
    <property type="project" value="TreeGrafter"/>
</dbReference>
<evidence type="ECO:0000313" key="2">
    <source>
        <dbReference type="Proteomes" id="UP000824089"/>
    </source>
</evidence>
<comment type="caution">
    <text evidence="1">The sequence shown here is derived from an EMBL/GenBank/DDBJ whole genome shotgun (WGS) entry which is preliminary data.</text>
</comment>
<name>A0A9D1LAE7_9CLOT</name>
<dbReference type="SFLD" id="SFLDS00003">
    <property type="entry name" value="Haloacid_Dehalogenase"/>
    <property type="match status" value="1"/>
</dbReference>